<feature type="compositionally biased region" description="Basic and acidic residues" evidence="1">
    <location>
        <begin position="20"/>
        <end position="31"/>
    </location>
</feature>
<reference evidence="3" key="1">
    <citation type="submission" date="2015-07" db="EMBL/GenBank/DDBJ databases">
        <title>Near-Complete Genome Sequence of the Cellulolytic Bacterium Bacteroides (Pseudobacteroides) cellulosolvens ATCC 35603.</title>
        <authorList>
            <person name="Dassa B."/>
            <person name="Utturkar S.M."/>
            <person name="Klingeman D.M."/>
            <person name="Hurt R.A."/>
            <person name="Keller M."/>
            <person name="Xu J."/>
            <person name="Reddy Y.H.K."/>
            <person name="Borovok I."/>
            <person name="Grinberg I.R."/>
            <person name="Lamed R."/>
            <person name="Zhivin O."/>
            <person name="Bayer E.A."/>
            <person name="Brown S.D."/>
        </authorList>
    </citation>
    <scope>NUCLEOTIDE SEQUENCE [LARGE SCALE GENOMIC DNA]</scope>
    <source>
        <strain evidence="3">DSM 2933</strain>
    </source>
</reference>
<gene>
    <name evidence="2" type="ORF">Bccel_0035</name>
</gene>
<keyword evidence="3" id="KW-1185">Reference proteome</keyword>
<evidence type="ECO:0000256" key="1">
    <source>
        <dbReference type="SAM" id="MobiDB-lite"/>
    </source>
</evidence>
<evidence type="ECO:0000313" key="2">
    <source>
        <dbReference type="EMBL" id="KNY24778.1"/>
    </source>
</evidence>
<proteinExistence type="predicted"/>
<dbReference type="Proteomes" id="UP000036923">
    <property type="component" value="Unassembled WGS sequence"/>
</dbReference>
<dbReference type="AlphaFoldDB" id="A0A0L6JGE0"/>
<dbReference type="STRING" id="398512.Bccel_0035"/>
<evidence type="ECO:0000313" key="3">
    <source>
        <dbReference type="Proteomes" id="UP000036923"/>
    </source>
</evidence>
<accession>A0A0L6JGE0</accession>
<sequence length="66" mass="7707">MAKDAPGMKGYRSRNQNGELRQKRGDTHVSTIEKKYNKDFDVRSDMHLQTLLEKENVSSLDQLLRK</sequence>
<comment type="caution">
    <text evidence="2">The sequence shown here is derived from an EMBL/GenBank/DDBJ whole genome shotgun (WGS) entry which is preliminary data.</text>
</comment>
<feature type="region of interest" description="Disordered" evidence="1">
    <location>
        <begin position="1"/>
        <end position="31"/>
    </location>
</feature>
<dbReference type="RefSeq" id="WP_036939312.1">
    <property type="nucleotide sequence ID" value="NZ_JQKC01000009.1"/>
</dbReference>
<name>A0A0L6JGE0_9FIRM</name>
<dbReference type="EMBL" id="LGTC01000001">
    <property type="protein sequence ID" value="KNY24778.1"/>
    <property type="molecule type" value="Genomic_DNA"/>
</dbReference>
<protein>
    <submittedName>
        <fullName evidence="2">Uncharacterized protein</fullName>
    </submittedName>
</protein>
<organism evidence="2 3">
    <name type="scientific">Pseudobacteroides cellulosolvens ATCC 35603 = DSM 2933</name>
    <dbReference type="NCBI Taxonomy" id="398512"/>
    <lineage>
        <taxon>Bacteria</taxon>
        <taxon>Bacillati</taxon>
        <taxon>Bacillota</taxon>
        <taxon>Clostridia</taxon>
        <taxon>Eubacteriales</taxon>
        <taxon>Oscillospiraceae</taxon>
        <taxon>Pseudobacteroides</taxon>
    </lineage>
</organism>